<dbReference type="GO" id="GO:0031505">
    <property type="term" value="P:fungal-type cell wall organization"/>
    <property type="evidence" value="ECO:0007669"/>
    <property type="project" value="TreeGrafter"/>
</dbReference>
<keyword evidence="9" id="KW-0961">Cell wall biogenesis/degradation</keyword>
<dbReference type="AlphaFoldDB" id="A0A8H4LUI0"/>
<feature type="compositionally biased region" description="Low complexity" evidence="11">
    <location>
        <begin position="86"/>
        <end position="101"/>
    </location>
</feature>
<evidence type="ECO:0000256" key="4">
    <source>
        <dbReference type="ARBA" id="ARBA00022525"/>
    </source>
</evidence>
<evidence type="ECO:0000313" key="13">
    <source>
        <dbReference type="Proteomes" id="UP000557566"/>
    </source>
</evidence>
<evidence type="ECO:0008006" key="14">
    <source>
        <dbReference type="Google" id="ProtNLM"/>
    </source>
</evidence>
<dbReference type="GO" id="GO:0009277">
    <property type="term" value="C:fungal-type cell wall"/>
    <property type="evidence" value="ECO:0007669"/>
    <property type="project" value="TreeGrafter"/>
</dbReference>
<dbReference type="PANTHER" id="PTHR31316">
    <property type="entry name" value="BETA-GLUCOSIDASE-LIKE PROTEIN NCA3, MITOCHONDRIAL-RELATED"/>
    <property type="match status" value="1"/>
</dbReference>
<dbReference type="InterPro" id="IPR051526">
    <property type="entry name" value="Beta-Glucosidase_SUN"/>
</dbReference>
<protein>
    <recommendedName>
        <fullName evidence="14">Sun</fullName>
    </recommendedName>
</protein>
<evidence type="ECO:0000256" key="11">
    <source>
        <dbReference type="SAM" id="MobiDB-lite"/>
    </source>
</evidence>
<proteinExistence type="inferred from homology"/>
<dbReference type="EMBL" id="JAAVMX010000008">
    <property type="protein sequence ID" value="KAF4505678.1"/>
    <property type="molecule type" value="Genomic_DNA"/>
</dbReference>
<keyword evidence="5" id="KW-0732">Signal</keyword>
<evidence type="ECO:0000313" key="12">
    <source>
        <dbReference type="EMBL" id="KAF4505678.1"/>
    </source>
</evidence>
<evidence type="ECO:0000256" key="6">
    <source>
        <dbReference type="ARBA" id="ARBA00022801"/>
    </source>
</evidence>
<dbReference type="GO" id="GO:0016798">
    <property type="term" value="F:hydrolase activity, acting on glycosyl bonds"/>
    <property type="evidence" value="ECO:0007669"/>
    <property type="project" value="UniProtKB-KW"/>
</dbReference>
<sequence>MKGPTKYTLVAVLAASAEARSHHHHHHRDIKRNAVSAVQHPSATTEATPEGKTIYMYGETMMSEYDVKKCLKDKTCAIVTESVGETQTSQRQQQPTTTTKTETPDAVLKPTQPAGQQELQQTEAPSNSNKSVNMTAEFPNDSISCSEMPVQYGAIRLPWLHDSSSWSSLLRVKGYPKAKELTVEGTCETCEPGCMCSYACPVGYGETQWPKAQGSNKESVGGLECNPQGRLSLTNPSYRTLCRRSAADIKITNRLGKRVSSCRTAYPGTEAMVIPAVAEPGMTIPLWIPVNTDYTSPTGGKTSAEYYINHAGVAPEVGCVWKSETLSDRAGDLAPVIMGGSVDFDTKNIFLSIHQNIKYKSEAPKFNITIEGDVIGKPCWYKGNEYPGPKPPGVVLGCTATVKAGGSATFVFS</sequence>
<dbReference type="GO" id="GO:0000272">
    <property type="term" value="P:polysaccharide catabolic process"/>
    <property type="evidence" value="ECO:0007669"/>
    <property type="project" value="UniProtKB-KW"/>
</dbReference>
<dbReference type="InterPro" id="IPR005556">
    <property type="entry name" value="SUN"/>
</dbReference>
<keyword evidence="7" id="KW-0119">Carbohydrate metabolism</keyword>
<gene>
    <name evidence="12" type="ORF">G6O67_007600</name>
</gene>
<evidence type="ECO:0000256" key="8">
    <source>
        <dbReference type="ARBA" id="ARBA00023295"/>
    </source>
</evidence>
<evidence type="ECO:0000256" key="2">
    <source>
        <dbReference type="ARBA" id="ARBA00010579"/>
    </source>
</evidence>
<keyword evidence="10" id="KW-0624">Polysaccharide degradation</keyword>
<dbReference type="PANTHER" id="PTHR31316:SF0">
    <property type="entry name" value="SECRETED BETA-GLUCOSIDASE SIM1-RELATED"/>
    <property type="match status" value="1"/>
</dbReference>
<evidence type="ECO:0000256" key="5">
    <source>
        <dbReference type="ARBA" id="ARBA00022729"/>
    </source>
</evidence>
<keyword evidence="6" id="KW-0378">Hydrolase</keyword>
<evidence type="ECO:0000256" key="3">
    <source>
        <dbReference type="ARBA" id="ARBA00022512"/>
    </source>
</evidence>
<accession>A0A8H4LUI0</accession>
<dbReference type="GO" id="GO:0009986">
    <property type="term" value="C:cell surface"/>
    <property type="evidence" value="ECO:0007669"/>
    <property type="project" value="TreeGrafter"/>
</dbReference>
<keyword evidence="13" id="KW-1185">Reference proteome</keyword>
<dbReference type="OrthoDB" id="5339822at2759"/>
<evidence type="ECO:0000256" key="9">
    <source>
        <dbReference type="ARBA" id="ARBA00023316"/>
    </source>
</evidence>
<comment type="subcellular location">
    <subcellularLocation>
        <location evidence="1">Secreted</location>
        <location evidence="1">Cell wall</location>
    </subcellularLocation>
</comment>
<evidence type="ECO:0000256" key="1">
    <source>
        <dbReference type="ARBA" id="ARBA00004191"/>
    </source>
</evidence>
<evidence type="ECO:0000256" key="10">
    <source>
        <dbReference type="ARBA" id="ARBA00023326"/>
    </source>
</evidence>
<evidence type="ECO:0000256" key="7">
    <source>
        <dbReference type="ARBA" id="ARBA00023277"/>
    </source>
</evidence>
<organism evidence="12 13">
    <name type="scientific">Ophiocordyceps sinensis</name>
    <dbReference type="NCBI Taxonomy" id="72228"/>
    <lineage>
        <taxon>Eukaryota</taxon>
        <taxon>Fungi</taxon>
        <taxon>Dikarya</taxon>
        <taxon>Ascomycota</taxon>
        <taxon>Pezizomycotina</taxon>
        <taxon>Sordariomycetes</taxon>
        <taxon>Hypocreomycetidae</taxon>
        <taxon>Hypocreales</taxon>
        <taxon>Ophiocordycipitaceae</taxon>
        <taxon>Ophiocordyceps</taxon>
    </lineage>
</organism>
<keyword evidence="3" id="KW-0134">Cell wall</keyword>
<keyword evidence="8" id="KW-0326">Glycosidase</keyword>
<comment type="caution">
    <text evidence="12">The sequence shown here is derived from an EMBL/GenBank/DDBJ whole genome shotgun (WGS) entry which is preliminary data.</text>
</comment>
<reference evidence="12 13" key="1">
    <citation type="journal article" date="2020" name="Genome Biol. Evol.">
        <title>A new high-quality draft genome assembly of the Chinese cordyceps Ophiocordyceps sinensis.</title>
        <authorList>
            <person name="Shu R."/>
            <person name="Zhang J."/>
            <person name="Meng Q."/>
            <person name="Zhang H."/>
            <person name="Zhou G."/>
            <person name="Li M."/>
            <person name="Wu P."/>
            <person name="Zhao Y."/>
            <person name="Chen C."/>
            <person name="Qin Q."/>
        </authorList>
    </citation>
    <scope>NUCLEOTIDE SEQUENCE [LARGE SCALE GENOMIC DNA]</scope>
    <source>
        <strain evidence="12 13">IOZ07</strain>
    </source>
</reference>
<dbReference type="Pfam" id="PF03856">
    <property type="entry name" value="SUN"/>
    <property type="match status" value="1"/>
</dbReference>
<feature type="region of interest" description="Disordered" evidence="11">
    <location>
        <begin position="83"/>
        <end position="131"/>
    </location>
</feature>
<keyword evidence="4" id="KW-0964">Secreted</keyword>
<name>A0A8H4LUI0_9HYPO</name>
<comment type="similarity">
    <text evidence="2">Belongs to the SUN family.</text>
</comment>
<feature type="compositionally biased region" description="Polar residues" evidence="11">
    <location>
        <begin position="113"/>
        <end position="131"/>
    </location>
</feature>
<dbReference type="Proteomes" id="UP000557566">
    <property type="component" value="Unassembled WGS sequence"/>
</dbReference>